<sequence>MALRGGTDLQELLASMEASVSEESFVFCCFPNGSIEALAEHHPLGLFWENEGLTAILSLESAGRAGVETEPSFRRISLAVHSSLEAVGLTAAISSALAEAGISANVVAAFYHDHIFVQDEKAELALDTLQALSRSAKLTLK</sequence>
<dbReference type="PATRIC" id="fig|989403.3.peg.4652"/>
<reference evidence="3 4" key="1">
    <citation type="journal article" date="2016" name="Front. Microbiol.">
        <title>Comparative Genomic Analysis Reveals a Diverse Repertoire of Genes Involved in Prokaryote-Eukaryote Interactions within the Pseudovibrio Genus.</title>
        <authorList>
            <person name="Romano S."/>
            <person name="Fernandez-Guerra A."/>
            <person name="Reen F.J."/>
            <person name="Glockner F.O."/>
            <person name="Crowley S.P."/>
            <person name="O'Sullivan O."/>
            <person name="Cotter P.D."/>
            <person name="Adams C."/>
            <person name="Dobson A.D."/>
            <person name="O'Gara F."/>
        </authorList>
    </citation>
    <scope>NUCLEOTIDE SEQUENCE [LARGE SCALE GENOMIC DNA]</scope>
    <source>
        <strain evidence="3 4">Ad2</strain>
    </source>
</reference>
<dbReference type="InterPro" id="IPR027795">
    <property type="entry name" value="CASTOR_ACT_dom"/>
</dbReference>
<evidence type="ECO:0000259" key="2">
    <source>
        <dbReference type="Pfam" id="PF13840"/>
    </source>
</evidence>
<dbReference type="SUPFAM" id="SSF55021">
    <property type="entry name" value="ACT-like"/>
    <property type="match status" value="2"/>
</dbReference>
<dbReference type="Pfam" id="PF13840">
    <property type="entry name" value="ACT_7"/>
    <property type="match status" value="1"/>
</dbReference>
<dbReference type="PANTHER" id="PTHR39199:SF1">
    <property type="entry name" value="BLR5128 PROTEIN"/>
    <property type="match status" value="1"/>
</dbReference>
<dbReference type="InterPro" id="IPR018717">
    <property type="entry name" value="DUF2241"/>
</dbReference>
<dbReference type="OrthoDB" id="517867at2"/>
<protein>
    <submittedName>
        <fullName evidence="3">ACT domain protein</fullName>
    </submittedName>
</protein>
<dbReference type="Pfam" id="PF10000">
    <property type="entry name" value="ACT_3"/>
    <property type="match status" value="1"/>
</dbReference>
<dbReference type="EMBL" id="LMCB01000139">
    <property type="protein sequence ID" value="KZL06744.1"/>
    <property type="molecule type" value="Genomic_DNA"/>
</dbReference>
<evidence type="ECO:0000259" key="1">
    <source>
        <dbReference type="Pfam" id="PF10000"/>
    </source>
</evidence>
<dbReference type="InterPro" id="IPR045865">
    <property type="entry name" value="ACT-like_dom_sf"/>
</dbReference>
<dbReference type="AlphaFoldDB" id="A0A165TWW8"/>
<feature type="domain" description="CASTOR ACT" evidence="2">
    <location>
        <begin position="76"/>
        <end position="130"/>
    </location>
</feature>
<accession>A0A165TWW8</accession>
<comment type="caution">
    <text evidence="3">The sequence shown here is derived from an EMBL/GenBank/DDBJ whole genome shotgun (WGS) entry which is preliminary data.</text>
</comment>
<keyword evidence="4" id="KW-1185">Reference proteome</keyword>
<organism evidence="3 4">
    <name type="scientific">Pseudovibrio axinellae</name>
    <dbReference type="NCBI Taxonomy" id="989403"/>
    <lineage>
        <taxon>Bacteria</taxon>
        <taxon>Pseudomonadati</taxon>
        <taxon>Pseudomonadota</taxon>
        <taxon>Alphaproteobacteria</taxon>
        <taxon>Hyphomicrobiales</taxon>
        <taxon>Stappiaceae</taxon>
        <taxon>Pseudovibrio</taxon>
    </lineage>
</organism>
<gene>
    <name evidence="3" type="ORF">PsAD2_04257</name>
</gene>
<feature type="domain" description="DUF2241" evidence="1">
    <location>
        <begin position="5"/>
        <end position="70"/>
    </location>
</feature>
<dbReference type="Gene3D" id="3.30.2130.10">
    <property type="entry name" value="VC0802-like"/>
    <property type="match status" value="1"/>
</dbReference>
<proteinExistence type="predicted"/>
<evidence type="ECO:0000313" key="4">
    <source>
        <dbReference type="Proteomes" id="UP000076577"/>
    </source>
</evidence>
<evidence type="ECO:0000313" key="3">
    <source>
        <dbReference type="EMBL" id="KZL06744.1"/>
    </source>
</evidence>
<dbReference type="PANTHER" id="PTHR39199">
    <property type="entry name" value="BLR5128 PROTEIN"/>
    <property type="match status" value="1"/>
</dbReference>
<dbReference type="STRING" id="989403.SAMN05421798_11469"/>
<dbReference type="Proteomes" id="UP000076577">
    <property type="component" value="Unassembled WGS sequence"/>
</dbReference>
<name>A0A165TWW8_9HYPH</name>